<accession>A0A8K1C641</accession>
<organism evidence="1 2">
    <name type="scientific">Pythium oligandrum</name>
    <name type="common">Mycoparasitic fungus</name>
    <dbReference type="NCBI Taxonomy" id="41045"/>
    <lineage>
        <taxon>Eukaryota</taxon>
        <taxon>Sar</taxon>
        <taxon>Stramenopiles</taxon>
        <taxon>Oomycota</taxon>
        <taxon>Peronosporomycetes</taxon>
        <taxon>Pythiales</taxon>
        <taxon>Pythiaceae</taxon>
        <taxon>Pythium</taxon>
    </lineage>
</organism>
<comment type="caution">
    <text evidence="1">The sequence shown here is derived from an EMBL/GenBank/DDBJ whole genome shotgun (WGS) entry which is preliminary data.</text>
</comment>
<gene>
    <name evidence="1" type="ORF">Poli38472_006752</name>
</gene>
<dbReference type="EMBL" id="SPLM01000145">
    <property type="protein sequence ID" value="TMW56742.1"/>
    <property type="molecule type" value="Genomic_DNA"/>
</dbReference>
<proteinExistence type="predicted"/>
<dbReference type="Gene3D" id="3.80.10.10">
    <property type="entry name" value="Ribonuclease Inhibitor"/>
    <property type="match status" value="1"/>
</dbReference>
<dbReference type="Proteomes" id="UP000794436">
    <property type="component" value="Unassembled WGS sequence"/>
</dbReference>
<dbReference type="SUPFAM" id="SSF52047">
    <property type="entry name" value="RNI-like"/>
    <property type="match status" value="1"/>
</dbReference>
<keyword evidence="2" id="KW-1185">Reference proteome</keyword>
<evidence type="ECO:0000313" key="1">
    <source>
        <dbReference type="EMBL" id="TMW56742.1"/>
    </source>
</evidence>
<evidence type="ECO:0000313" key="2">
    <source>
        <dbReference type="Proteomes" id="UP000794436"/>
    </source>
</evidence>
<dbReference type="InterPro" id="IPR032675">
    <property type="entry name" value="LRR_dom_sf"/>
</dbReference>
<dbReference type="AlphaFoldDB" id="A0A8K1C641"/>
<sequence>MTDEAALAALLRPWWDVFPPNNALQVQCDPWKPGLRKKLYALRVDVPTPSTGVEATWRRQLNAIELLLLALQVNPRAFMRLARTNCSLSPAYGSWSEVDEDEMLPCRLMIVFEDTLMSPCYPMWHRDALRLLLSPELHAFDWRGFHETRQALLAMASTPRERRRCETMKIFVCTRFLFLKEEPVCETLMDLVTIQHKRSSNNQSISGEREYPFQAEAVELVYATDILDRDRIAFSYEMLDSVKRLVTTDGAVLRWMHLLEVRHTREDHQHREIMGDFIRAITATQAGVTRGSTYHLGTQVIETVTTDPGSFSCLCSGLMHSRGVEHVTLDGVFVRLAGGTDPILKWYWIIYSLFHASATHSITSLEIHDTNLLTEHARYVRGLIQASQPVTLIYDVIPEHHSNFEWRSTPQPGSLVVLADDAPLFFTWQTNAVNTSSLNASADAKPFRVIYAFGSAVSILVPGYGQCWVRRRDIVSMCPDPFQDQPEHQWKLKTHRVTHLNITLEDETQDMRDSVLGVFTLLELIGEPITSLTIDFPCTSSAYEVELSKLWSCCPNLTELSLNCTTLTSFDELIDAYESGACQVTSLDLCACCMLTESSVVSLAAALGDHSMAIAQTLRHLRIELEEDDLGVDQEVDEEGDFKVKLSEKDKVVPFLSALELNDRLSYFELCVSEDVKQEYHDSFYALDGRLIVYPLSSRAKCAFLSVVRRAQKESEEIQHDVWQGGMRKELYALNTGSSAVHGADTKCTEDVETMTIQVCVRLLFLTEEPVNAVIKRLIHLKQARPKKYRNPERKDVGRRRSEFPFHAESIYLVYDYTLFDAHRPAVTPTMVSTLKALLKTKGLSVRQCRFIEFMRDTLRDESEYRFIGGDLWKSLTGAPTGVGRGLNDRQGAQVIESVMTPVPHFSALCSALMYSRGVKHLTLEGVFVRSAYEDEHLIKWRWIIYALFHASATHSIRSLEIRDIEIVMEHLVHVREFLDAPQPLKMMYPKEREPPNSAALLSTPIVGSFVALAEHAPVYFRWNPLNSEKNLVASSANTQFRVVNS</sequence>
<name>A0A8K1C641_PYTOL</name>
<protein>
    <submittedName>
        <fullName evidence="1">Uncharacterized protein</fullName>
    </submittedName>
</protein>
<reference evidence="1" key="1">
    <citation type="submission" date="2019-03" db="EMBL/GenBank/DDBJ databases">
        <title>Long read genome sequence of the mycoparasitic Pythium oligandrum ATCC 38472 isolated from sugarbeet rhizosphere.</title>
        <authorList>
            <person name="Gaulin E."/>
        </authorList>
    </citation>
    <scope>NUCLEOTIDE SEQUENCE</scope>
    <source>
        <strain evidence="1">ATCC 38472_TT</strain>
    </source>
</reference>